<name>A0A9P0AYY4_BRAAE</name>
<sequence>MAIWPVYNWQLSDEKALKKEKGLFFLKINNINILYLIFPENISKLDYYNKLESLRRQEKPYVSGGDFNAKSKIVTAKSLKVISSKIIHALADDEGLNDDAVENYILGATYEVVQDLLKHILNSIHLDASTRFSCLQVLLREDVKKLDTGIFPNSYYDKILQTICAKGKRLQHLNLREFGTGHIDSANKERTIKTKLTYLHDTGTNLDVIGAILNLCPNLESIHVANPEPGVIEKLVCIKKLNCLKLTRPIAAELMYLLRMSGPQLQVLKLNHNKNCSLDLSEICVNAPNLQTLECFQIKLTFSQLDTFFMCLSNVEILYCEVSDFVIKLFLSNSPFLKRIVVGCVINMTDGDLFRLCAGMRFY</sequence>
<dbReference type="OrthoDB" id="16120at2759"/>
<organism evidence="1 2">
    <name type="scientific">Brassicogethes aeneus</name>
    <name type="common">Rape pollen beetle</name>
    <name type="synonym">Meligethes aeneus</name>
    <dbReference type="NCBI Taxonomy" id="1431903"/>
    <lineage>
        <taxon>Eukaryota</taxon>
        <taxon>Metazoa</taxon>
        <taxon>Ecdysozoa</taxon>
        <taxon>Arthropoda</taxon>
        <taxon>Hexapoda</taxon>
        <taxon>Insecta</taxon>
        <taxon>Pterygota</taxon>
        <taxon>Neoptera</taxon>
        <taxon>Endopterygota</taxon>
        <taxon>Coleoptera</taxon>
        <taxon>Polyphaga</taxon>
        <taxon>Cucujiformia</taxon>
        <taxon>Nitidulidae</taxon>
        <taxon>Meligethinae</taxon>
        <taxon>Brassicogethes</taxon>
    </lineage>
</organism>
<dbReference type="SUPFAM" id="SSF52047">
    <property type="entry name" value="RNI-like"/>
    <property type="match status" value="1"/>
</dbReference>
<keyword evidence="2" id="KW-1185">Reference proteome</keyword>
<dbReference type="EMBL" id="OV121134">
    <property type="protein sequence ID" value="CAH0553572.1"/>
    <property type="molecule type" value="Genomic_DNA"/>
</dbReference>
<dbReference type="Proteomes" id="UP001154078">
    <property type="component" value="Chromosome 3"/>
</dbReference>
<proteinExistence type="predicted"/>
<dbReference type="InterPro" id="IPR032675">
    <property type="entry name" value="LRR_dom_sf"/>
</dbReference>
<dbReference type="AlphaFoldDB" id="A0A9P0AYY4"/>
<evidence type="ECO:0000313" key="1">
    <source>
        <dbReference type="EMBL" id="CAH0553572.1"/>
    </source>
</evidence>
<protein>
    <submittedName>
        <fullName evidence="1">Uncharacterized protein</fullName>
    </submittedName>
</protein>
<gene>
    <name evidence="1" type="ORF">MELIAE_LOCUS5534</name>
</gene>
<dbReference type="Gene3D" id="3.80.10.10">
    <property type="entry name" value="Ribonuclease Inhibitor"/>
    <property type="match status" value="1"/>
</dbReference>
<evidence type="ECO:0000313" key="2">
    <source>
        <dbReference type="Proteomes" id="UP001154078"/>
    </source>
</evidence>
<reference evidence="1" key="1">
    <citation type="submission" date="2021-12" db="EMBL/GenBank/DDBJ databases">
        <authorList>
            <person name="King R."/>
        </authorList>
    </citation>
    <scope>NUCLEOTIDE SEQUENCE</scope>
</reference>
<accession>A0A9P0AYY4</accession>